<dbReference type="PROSITE" id="PS00392">
    <property type="entry name" value="DDC_GAD_HDC_YDC"/>
    <property type="match status" value="1"/>
</dbReference>
<keyword evidence="4 6" id="KW-0456">Lyase</keyword>
<dbReference type="OMA" id="SWATDAH"/>
<feature type="modified residue" description="N6-(pyridoxal phosphate)lysine" evidence="5">
    <location>
        <position position="318"/>
    </location>
</feature>
<dbReference type="InterPro" id="IPR015421">
    <property type="entry name" value="PyrdxlP-dep_Trfase_major"/>
</dbReference>
<dbReference type="Proteomes" id="UP000034112">
    <property type="component" value="Unassembled WGS sequence"/>
</dbReference>
<evidence type="ECO:0000256" key="3">
    <source>
        <dbReference type="ARBA" id="ARBA00022898"/>
    </source>
</evidence>
<dbReference type="EMBL" id="JOKZ01000515">
    <property type="protein sequence ID" value="KKO97711.1"/>
    <property type="molecule type" value="Genomic_DNA"/>
</dbReference>
<dbReference type="GO" id="GO:0016831">
    <property type="term" value="F:carboxy-lyase activity"/>
    <property type="evidence" value="ECO:0007669"/>
    <property type="project" value="InterPro"/>
</dbReference>
<dbReference type="GO" id="GO:0019752">
    <property type="term" value="P:carboxylic acid metabolic process"/>
    <property type="evidence" value="ECO:0007669"/>
    <property type="project" value="InterPro"/>
</dbReference>
<protein>
    <recommendedName>
        <fullName evidence="9">L-2,4-diaminobutyrate decarboxylase</fullName>
    </recommendedName>
</protein>
<evidence type="ECO:0000256" key="1">
    <source>
        <dbReference type="ARBA" id="ARBA00001933"/>
    </source>
</evidence>
<dbReference type="InterPro" id="IPR010977">
    <property type="entry name" value="Aromatic_deC"/>
</dbReference>
<dbReference type="InterPro" id="IPR015422">
    <property type="entry name" value="PyrdxlP-dep_Trfase_small"/>
</dbReference>
<organism evidence="7 8">
    <name type="scientific">Trichoderma harzianum</name>
    <name type="common">Hypocrea lixii</name>
    <dbReference type="NCBI Taxonomy" id="5544"/>
    <lineage>
        <taxon>Eukaryota</taxon>
        <taxon>Fungi</taxon>
        <taxon>Dikarya</taxon>
        <taxon>Ascomycota</taxon>
        <taxon>Pezizomycotina</taxon>
        <taxon>Sordariomycetes</taxon>
        <taxon>Hypocreomycetidae</taxon>
        <taxon>Hypocreales</taxon>
        <taxon>Hypocreaceae</taxon>
        <taxon>Trichoderma</taxon>
    </lineage>
</organism>
<proteinExistence type="inferred from homology"/>
<dbReference type="InterPro" id="IPR021115">
    <property type="entry name" value="Pyridoxal-P_BS"/>
</dbReference>
<dbReference type="Pfam" id="PF00282">
    <property type="entry name" value="Pyridoxal_deC"/>
    <property type="match status" value="1"/>
</dbReference>
<dbReference type="SUPFAM" id="SSF53383">
    <property type="entry name" value="PLP-dependent transferases"/>
    <property type="match status" value="1"/>
</dbReference>
<dbReference type="InterPro" id="IPR015424">
    <property type="entry name" value="PyrdxlP-dep_Trfase"/>
</dbReference>
<dbReference type="PANTHER" id="PTHR11999:SF165">
    <property type="entry name" value="DECARBOXYLASE, PUTATIVE (AFU_ORTHOLOGUE AFUA_2G04980)-RELATED"/>
    <property type="match status" value="1"/>
</dbReference>
<sequence>MSDLFDIDAQAVRLQQRDLPPSSLPKSQTLPPLELIHAASAILPHPSDPGFLSGQPAADVARHITEHIVPALCGQSQSSRYFGFVTGGVLPLAEWADNVVSHMDQNVQVHLPEQSVSTFVENAALQMLLGLLRLESEWKGRTFTTGATGSNVLGLACGREAVLQKKGASVGELGLLGACVKAGVSEIQILTSGGHSSLSKAASVVGLGRASVKELPRSAAQPWKLDLDAVERELARPGTASIIAVSMGEVNTGGYALDDVDEWKRLRQLADRHDAWIHADGAFGIFCSALDDRDEYRLLRNRVKGIDLADSITIDGHKMLNVPYDCGMFFTRTSSILESVFVNPNAAYLSSGPAASISSPLNVGLENSRRFRALPAYAVLLSEGRAGFANLFHNMAQLSRKLAVFLRESPYYDLLPDESGDIEEIFIIILFRAKDKKLNDELVAKINATRQLYVSGTSWKGEKAVRVAVSNWKVDVERDFKVVATILNDVAEGREFDIEKCLSS</sequence>
<evidence type="ECO:0000313" key="8">
    <source>
        <dbReference type="Proteomes" id="UP000034112"/>
    </source>
</evidence>
<accession>A0A0F9ZAX3</accession>
<evidence type="ECO:0000256" key="2">
    <source>
        <dbReference type="ARBA" id="ARBA00009533"/>
    </source>
</evidence>
<dbReference type="Gene3D" id="3.40.640.10">
    <property type="entry name" value="Type I PLP-dependent aspartate aminotransferase-like (Major domain)"/>
    <property type="match status" value="1"/>
</dbReference>
<reference evidence="8" key="1">
    <citation type="journal article" date="2015" name="Genome Announc.">
        <title>Draft whole-genome sequence of the biocontrol agent Trichoderma harzianum T6776.</title>
        <authorList>
            <person name="Baroncelli R."/>
            <person name="Piaggeschi G."/>
            <person name="Fiorini L."/>
            <person name="Bertolini E."/>
            <person name="Zapparata A."/>
            <person name="Pe M.E."/>
            <person name="Sarrocco S."/>
            <person name="Vannacci G."/>
        </authorList>
    </citation>
    <scope>NUCLEOTIDE SEQUENCE [LARGE SCALE GENOMIC DNA]</scope>
    <source>
        <strain evidence="8">T6776</strain>
    </source>
</reference>
<dbReference type="GO" id="GO:0005737">
    <property type="term" value="C:cytoplasm"/>
    <property type="evidence" value="ECO:0007669"/>
    <property type="project" value="TreeGrafter"/>
</dbReference>
<dbReference type="PANTHER" id="PTHR11999">
    <property type="entry name" value="GROUP II PYRIDOXAL-5-PHOSPHATE DECARBOXYLASE"/>
    <property type="match status" value="1"/>
</dbReference>
<evidence type="ECO:0000256" key="4">
    <source>
        <dbReference type="ARBA" id="ARBA00023239"/>
    </source>
</evidence>
<evidence type="ECO:0000313" key="7">
    <source>
        <dbReference type="EMBL" id="KKO97711.1"/>
    </source>
</evidence>
<dbReference type="InterPro" id="IPR002129">
    <property type="entry name" value="PyrdxlP-dep_de-COase"/>
</dbReference>
<dbReference type="Gene3D" id="3.90.1150.10">
    <property type="entry name" value="Aspartate Aminotransferase, domain 1"/>
    <property type="match status" value="1"/>
</dbReference>
<comment type="caution">
    <text evidence="7">The sequence shown here is derived from an EMBL/GenBank/DDBJ whole genome shotgun (WGS) entry which is preliminary data.</text>
</comment>
<dbReference type="GO" id="GO:0030170">
    <property type="term" value="F:pyridoxal phosphate binding"/>
    <property type="evidence" value="ECO:0007669"/>
    <property type="project" value="InterPro"/>
</dbReference>
<evidence type="ECO:0000256" key="6">
    <source>
        <dbReference type="RuleBase" id="RU000382"/>
    </source>
</evidence>
<dbReference type="AlphaFoldDB" id="A0A0F9ZAX3"/>
<name>A0A0F9ZAX3_TRIHA</name>
<comment type="cofactor">
    <cofactor evidence="1 5 6">
        <name>pyridoxal 5'-phosphate</name>
        <dbReference type="ChEBI" id="CHEBI:597326"/>
    </cofactor>
</comment>
<dbReference type="OrthoDB" id="2161780at2759"/>
<evidence type="ECO:0008006" key="9">
    <source>
        <dbReference type="Google" id="ProtNLM"/>
    </source>
</evidence>
<gene>
    <name evidence="7" type="ORF">THAR02_10185</name>
</gene>
<keyword evidence="3 5" id="KW-0663">Pyridoxal phosphate</keyword>
<comment type="similarity">
    <text evidence="2 6">Belongs to the group II decarboxylase family.</text>
</comment>
<evidence type="ECO:0000256" key="5">
    <source>
        <dbReference type="PIRSR" id="PIRSR602129-50"/>
    </source>
</evidence>